<dbReference type="Gene3D" id="3.40.50.2300">
    <property type="match status" value="2"/>
</dbReference>
<keyword evidence="2" id="KW-0732">Signal</keyword>
<dbReference type="InterPro" id="IPR051010">
    <property type="entry name" value="BCAA_transport"/>
</dbReference>
<dbReference type="Proteomes" id="UP000034681">
    <property type="component" value="Unassembled WGS sequence"/>
</dbReference>
<dbReference type="eggNOG" id="COG0683">
    <property type="taxonomic scope" value="Bacteria"/>
</dbReference>
<evidence type="ECO:0000313" key="5">
    <source>
        <dbReference type="Proteomes" id="UP000034681"/>
    </source>
</evidence>
<keyword evidence="5" id="KW-1185">Reference proteome</keyword>
<dbReference type="CDD" id="cd06268">
    <property type="entry name" value="PBP1_ABC_transporter_LIVBP-like"/>
    <property type="match status" value="1"/>
</dbReference>
<evidence type="ECO:0000259" key="3">
    <source>
        <dbReference type="Pfam" id="PF13458"/>
    </source>
</evidence>
<comment type="caution">
    <text evidence="4">The sequence shown here is derived from an EMBL/GenBank/DDBJ whole genome shotgun (WGS) entry which is preliminary data.</text>
</comment>
<sequence>MVVLGLGTGAIAFKDQLPFLSGITSGASSPISSFLGLLGNNQVSDRLSRGDKLLFPELVTPAKEAGAVAFAAGDFATALTQFESSLQEQRNDPEARIYLNNAKVGTNPSFTLAAVVPIAESPNPALEILRGVAQAQEEMVAAGIPVQVLIADDANEADLAVQVAKALVADPSVIAVLGHGSSDPSVAAAPIYTSGQLPMIAPTSTSTDLTQLAKGEDGVNYIFRTIPNDQFTGTALARYALTTMGKKNAVVFFNPQNSYSQSLKDAFVSTFNLEGGSISQEVDLSQGNPAETVATATGDLIVLLPNSDTFEPAVAVVKANQKKLPILAGDAFYRIESLQQAGAELEGAILSVPWHGQASPNAEFVSTSTALWGGLVNWRTALAYDVGQVFRSAQTQANLTPSGDPSLRSAFAQALAQSDFQAAGATGTIQFTPSGDRNASVLLLTVQPGSTSGTGFDFAPVK</sequence>
<dbReference type="InterPro" id="IPR028082">
    <property type="entry name" value="Peripla_BP_I"/>
</dbReference>
<dbReference type="InterPro" id="IPR028081">
    <property type="entry name" value="Leu-bd"/>
</dbReference>
<dbReference type="PANTHER" id="PTHR30483:SF6">
    <property type="entry name" value="PERIPLASMIC BINDING PROTEIN OF ABC TRANSPORTER FOR NATURAL AMINO ACIDS"/>
    <property type="match status" value="1"/>
</dbReference>
<dbReference type="PANTHER" id="PTHR30483">
    <property type="entry name" value="LEUCINE-SPECIFIC-BINDING PROTEIN"/>
    <property type="match status" value="1"/>
</dbReference>
<protein>
    <recommendedName>
        <fullName evidence="3">Leucine-binding protein domain-containing protein</fullName>
    </recommendedName>
</protein>
<comment type="similarity">
    <text evidence="1">Belongs to the leucine-binding protein family.</text>
</comment>
<gene>
    <name evidence="4" type="ORF">PROH_05670</name>
</gene>
<proteinExistence type="inferred from homology"/>
<dbReference type="STRING" id="317619.GCA_000332315_04557"/>
<evidence type="ECO:0000256" key="1">
    <source>
        <dbReference type="ARBA" id="ARBA00010062"/>
    </source>
</evidence>
<name>A0A0M2Q2P4_PROHO</name>
<evidence type="ECO:0000313" key="4">
    <source>
        <dbReference type="EMBL" id="KKJ00862.1"/>
    </source>
</evidence>
<dbReference type="AlphaFoldDB" id="A0A0M2Q2P4"/>
<dbReference type="SUPFAM" id="SSF53822">
    <property type="entry name" value="Periplasmic binding protein-like I"/>
    <property type="match status" value="1"/>
</dbReference>
<evidence type="ECO:0000256" key="2">
    <source>
        <dbReference type="ARBA" id="ARBA00022729"/>
    </source>
</evidence>
<dbReference type="Pfam" id="PF13458">
    <property type="entry name" value="Peripla_BP_6"/>
    <property type="match status" value="1"/>
</dbReference>
<accession>A0A0M2Q2P4</accession>
<organism evidence="4 5">
    <name type="scientific">Prochlorothrix hollandica PCC 9006 = CALU 1027</name>
    <dbReference type="NCBI Taxonomy" id="317619"/>
    <lineage>
        <taxon>Bacteria</taxon>
        <taxon>Bacillati</taxon>
        <taxon>Cyanobacteriota</taxon>
        <taxon>Cyanophyceae</taxon>
        <taxon>Prochlorotrichales</taxon>
        <taxon>Prochlorotrichaceae</taxon>
        <taxon>Prochlorothrix</taxon>
    </lineage>
</organism>
<reference evidence="4" key="1">
    <citation type="submission" date="2012-04" db="EMBL/GenBank/DDBJ databases">
        <authorList>
            <person name="Borisov I.G."/>
            <person name="Ivanikova N.V."/>
            <person name="Pinevich A.V."/>
        </authorList>
    </citation>
    <scope>NUCLEOTIDE SEQUENCE</scope>
    <source>
        <strain evidence="4">CALU 1027</strain>
    </source>
</reference>
<feature type="domain" description="Leucine-binding protein" evidence="3">
    <location>
        <begin position="130"/>
        <end position="436"/>
    </location>
</feature>
<dbReference type="EMBL" id="AJTX02000003">
    <property type="protein sequence ID" value="KKJ00862.1"/>
    <property type="molecule type" value="Genomic_DNA"/>
</dbReference>